<feature type="compositionally biased region" description="Basic and acidic residues" evidence="1">
    <location>
        <begin position="75"/>
        <end position="87"/>
    </location>
</feature>
<name>A0ABR4FXT5_9EURO</name>
<comment type="caution">
    <text evidence="2">The sequence shown here is derived from an EMBL/GenBank/DDBJ whole genome shotgun (WGS) entry which is preliminary data.</text>
</comment>
<keyword evidence="3" id="KW-1185">Reference proteome</keyword>
<feature type="region of interest" description="Disordered" evidence="1">
    <location>
        <begin position="73"/>
        <end position="103"/>
    </location>
</feature>
<gene>
    <name evidence="2" type="ORF">BJX66DRAFT_265927</name>
</gene>
<organism evidence="2 3">
    <name type="scientific">Aspergillus keveii</name>
    <dbReference type="NCBI Taxonomy" id="714993"/>
    <lineage>
        <taxon>Eukaryota</taxon>
        <taxon>Fungi</taxon>
        <taxon>Dikarya</taxon>
        <taxon>Ascomycota</taxon>
        <taxon>Pezizomycotina</taxon>
        <taxon>Eurotiomycetes</taxon>
        <taxon>Eurotiomycetidae</taxon>
        <taxon>Eurotiales</taxon>
        <taxon>Aspergillaceae</taxon>
        <taxon>Aspergillus</taxon>
        <taxon>Aspergillus subgen. Nidulantes</taxon>
    </lineage>
</organism>
<feature type="region of interest" description="Disordered" evidence="1">
    <location>
        <begin position="26"/>
        <end position="60"/>
    </location>
</feature>
<evidence type="ECO:0000313" key="2">
    <source>
        <dbReference type="EMBL" id="KAL2788081.1"/>
    </source>
</evidence>
<dbReference type="EMBL" id="JBFTWV010000085">
    <property type="protein sequence ID" value="KAL2788081.1"/>
    <property type="molecule type" value="Genomic_DNA"/>
</dbReference>
<evidence type="ECO:0000256" key="1">
    <source>
        <dbReference type="SAM" id="MobiDB-lite"/>
    </source>
</evidence>
<dbReference type="Proteomes" id="UP001610563">
    <property type="component" value="Unassembled WGS sequence"/>
</dbReference>
<evidence type="ECO:0000313" key="3">
    <source>
        <dbReference type="Proteomes" id="UP001610563"/>
    </source>
</evidence>
<reference evidence="2 3" key="1">
    <citation type="submission" date="2024-07" db="EMBL/GenBank/DDBJ databases">
        <title>Section-level genome sequencing and comparative genomics of Aspergillus sections Usti and Cavernicolus.</title>
        <authorList>
            <consortium name="Lawrence Berkeley National Laboratory"/>
            <person name="Nybo J.L."/>
            <person name="Vesth T.C."/>
            <person name="Theobald S."/>
            <person name="Frisvad J.C."/>
            <person name="Larsen T.O."/>
            <person name="Kjaerboelling I."/>
            <person name="Rothschild-Mancinelli K."/>
            <person name="Lyhne E.K."/>
            <person name="Kogle M.E."/>
            <person name="Barry K."/>
            <person name="Clum A."/>
            <person name="Na H."/>
            <person name="Ledsgaard L."/>
            <person name="Lin J."/>
            <person name="Lipzen A."/>
            <person name="Kuo A."/>
            <person name="Riley R."/>
            <person name="Mondo S."/>
            <person name="Labutti K."/>
            <person name="Haridas S."/>
            <person name="Pangalinan J."/>
            <person name="Salamov A.A."/>
            <person name="Simmons B.A."/>
            <person name="Magnuson J.K."/>
            <person name="Chen J."/>
            <person name="Drula E."/>
            <person name="Henrissat B."/>
            <person name="Wiebenga A."/>
            <person name="Lubbers R.J."/>
            <person name="Gomes A.C."/>
            <person name="Makela M.R."/>
            <person name="Stajich J."/>
            <person name="Grigoriev I.V."/>
            <person name="Mortensen U.H."/>
            <person name="De Vries R.P."/>
            <person name="Baker S.E."/>
            <person name="Andersen M.R."/>
        </authorList>
    </citation>
    <scope>NUCLEOTIDE SEQUENCE [LARGE SCALE GENOMIC DNA]</scope>
    <source>
        <strain evidence="2 3">CBS 209.92</strain>
    </source>
</reference>
<accession>A0ABR4FXT5</accession>
<proteinExistence type="predicted"/>
<sequence length="124" mass="13810">MMICGPNLEFLAFSLSSLVQSQKLSCPGGSHTDARIEPTTSGRGKGCFHASPKHERRMKHRGPMFRLLVISLKRSRSEMHRTPDGAHRSRPRRVPHSDESPRPPQLFIRIASIVVTEGLLLCSG</sequence>
<protein>
    <submittedName>
        <fullName evidence="2">Uncharacterized protein</fullName>
    </submittedName>
</protein>